<keyword evidence="2" id="KW-1133">Transmembrane helix</keyword>
<evidence type="ECO:0000256" key="2">
    <source>
        <dbReference type="SAM" id="Phobius"/>
    </source>
</evidence>
<comment type="caution">
    <text evidence="3">The sequence shown here is derived from an EMBL/GenBank/DDBJ whole genome shotgun (WGS) entry which is preliminary data.</text>
</comment>
<organism evidence="3 4">
    <name type="scientific">Actinocorallia longicatena</name>
    <dbReference type="NCBI Taxonomy" id="111803"/>
    <lineage>
        <taxon>Bacteria</taxon>
        <taxon>Bacillati</taxon>
        <taxon>Actinomycetota</taxon>
        <taxon>Actinomycetes</taxon>
        <taxon>Streptosporangiales</taxon>
        <taxon>Thermomonosporaceae</taxon>
        <taxon>Actinocorallia</taxon>
    </lineage>
</organism>
<feature type="transmembrane region" description="Helical" evidence="2">
    <location>
        <begin position="74"/>
        <end position="101"/>
    </location>
</feature>
<reference evidence="4" key="1">
    <citation type="journal article" date="2019" name="Int. J. Syst. Evol. Microbiol.">
        <title>The Global Catalogue of Microorganisms (GCM) 10K type strain sequencing project: providing services to taxonomists for standard genome sequencing and annotation.</title>
        <authorList>
            <consortium name="The Broad Institute Genomics Platform"/>
            <consortium name="The Broad Institute Genome Sequencing Center for Infectious Disease"/>
            <person name="Wu L."/>
            <person name="Ma J."/>
        </authorList>
    </citation>
    <scope>NUCLEOTIDE SEQUENCE [LARGE SCALE GENOMIC DNA]</scope>
    <source>
        <strain evidence="4">JCM 9377</strain>
    </source>
</reference>
<dbReference type="Proteomes" id="UP001501237">
    <property type="component" value="Unassembled WGS sequence"/>
</dbReference>
<keyword evidence="2" id="KW-0472">Membrane</keyword>
<name>A0ABP6QH17_9ACTN</name>
<feature type="transmembrane region" description="Helical" evidence="2">
    <location>
        <begin position="227"/>
        <end position="252"/>
    </location>
</feature>
<feature type="region of interest" description="Disordered" evidence="1">
    <location>
        <begin position="299"/>
        <end position="323"/>
    </location>
</feature>
<dbReference type="RefSeq" id="WP_344835152.1">
    <property type="nucleotide sequence ID" value="NZ_BAAAUV010000020.1"/>
</dbReference>
<dbReference type="EMBL" id="BAAAUV010000020">
    <property type="protein sequence ID" value="GAA3230129.1"/>
    <property type="molecule type" value="Genomic_DNA"/>
</dbReference>
<gene>
    <name evidence="3" type="ORF">GCM10010468_60410</name>
</gene>
<keyword evidence="2" id="KW-0812">Transmembrane</keyword>
<evidence type="ECO:0000256" key="1">
    <source>
        <dbReference type="SAM" id="MobiDB-lite"/>
    </source>
</evidence>
<feature type="transmembrane region" description="Helical" evidence="2">
    <location>
        <begin position="185"/>
        <end position="207"/>
    </location>
</feature>
<feature type="transmembrane region" description="Helical" evidence="2">
    <location>
        <begin position="113"/>
        <end position="131"/>
    </location>
</feature>
<feature type="transmembrane region" description="Helical" evidence="2">
    <location>
        <begin position="45"/>
        <end position="62"/>
    </location>
</feature>
<accession>A0ABP6QH17</accession>
<sequence>MSVTWKWAPVAWLGGYAALRVWWAASGLPGGLSGRFGDLVVFTGWGAAGLCLAALVTAVAVASSDPAGAPRPALLGAGWAASAALAAAAAMLLLDAVGAIFPGLGLDFSFAEALNRAACALGGVLLGRATLTAQRRWGGGPASALDRTPAWAYAAAHGAVVGCLVRILAQAVVGFGSSPLDMASALAFEAAFLLAGTLLPLALVHRWGRIWPRWVPFLRGRAVPRRLVLWPATGVASGIVVYFGLMLLQMVWERQHGRNPFPAGNGLDLPETFFWVAVPAYFAWGVGLAFAAVADDRGTRPGSGQQAPLQPADPETQARQPHH</sequence>
<feature type="transmembrane region" description="Helical" evidence="2">
    <location>
        <begin position="272"/>
        <end position="294"/>
    </location>
</feature>
<proteinExistence type="predicted"/>
<evidence type="ECO:0000313" key="3">
    <source>
        <dbReference type="EMBL" id="GAA3230129.1"/>
    </source>
</evidence>
<keyword evidence="4" id="KW-1185">Reference proteome</keyword>
<feature type="transmembrane region" description="Helical" evidence="2">
    <location>
        <begin position="7"/>
        <end position="25"/>
    </location>
</feature>
<evidence type="ECO:0000313" key="4">
    <source>
        <dbReference type="Proteomes" id="UP001501237"/>
    </source>
</evidence>
<protein>
    <submittedName>
        <fullName evidence="3">Uncharacterized protein</fullName>
    </submittedName>
</protein>
<feature type="transmembrane region" description="Helical" evidence="2">
    <location>
        <begin position="151"/>
        <end position="173"/>
    </location>
</feature>